<feature type="region of interest" description="Disordered" evidence="1">
    <location>
        <begin position="1"/>
        <end position="24"/>
    </location>
</feature>
<name>A0ABQ9ZKN9_9CRUS</name>
<feature type="region of interest" description="Disordered" evidence="1">
    <location>
        <begin position="698"/>
        <end position="746"/>
    </location>
</feature>
<feature type="compositionally biased region" description="Basic and acidic residues" evidence="1">
    <location>
        <begin position="389"/>
        <end position="398"/>
    </location>
</feature>
<gene>
    <name evidence="2" type="ORF">OUZ56_025517</name>
</gene>
<accession>A0ABQ9ZKN9</accession>
<protein>
    <recommendedName>
        <fullName evidence="4">Retrotransposon gag domain-containing protein</fullName>
    </recommendedName>
</protein>
<feature type="compositionally biased region" description="Polar residues" evidence="1">
    <location>
        <begin position="116"/>
        <end position="127"/>
    </location>
</feature>
<organism evidence="2 3">
    <name type="scientific">Daphnia magna</name>
    <dbReference type="NCBI Taxonomy" id="35525"/>
    <lineage>
        <taxon>Eukaryota</taxon>
        <taxon>Metazoa</taxon>
        <taxon>Ecdysozoa</taxon>
        <taxon>Arthropoda</taxon>
        <taxon>Crustacea</taxon>
        <taxon>Branchiopoda</taxon>
        <taxon>Diplostraca</taxon>
        <taxon>Cladocera</taxon>
        <taxon>Anomopoda</taxon>
        <taxon>Daphniidae</taxon>
        <taxon>Daphnia</taxon>
    </lineage>
</organism>
<sequence length="760" mass="85176">MNDDVSTGGSRIPQTPIHPSVPRINVSLSSEPTVARSLNFDKLPVQPQIAPHTCPACTTPKPISEPASKPASPVVIPQITRDSSQLSKLRSYVAYEAVAGLDTISSRKPRKDLPAQNDSASVSNTCDQEPKGGRSGLSIDRSEDLCTANLVDSRHPSIEPLSTRHESNDDEGRTNDSDETPDVDPTVPDISAESNSWHHGAAGRRTPQKNETILASFPNFGTSIRHREVRFLHLTSEVRALSSHLEVQLLAYQQMFLIDILNLILYLRERRLLTPLEPLAPELNSLMRKFGGGGNPPKQHTTRAIPTIPYGGGRTSTTRGPTTSTPSRGENRSTTTTGVIRRLPPYSAFPSTTSDLTPTHTDYTTQERRRRYSESRSSTSRISTQSHNSRQESLRAQETKPNNMAQCSSPRRAAAARDLDDFQNSQHTFSRLQLLLSFTGSPLTRFDSWLESFEAIVDTSGWSGEKIIQMLRAKLTDRTFSVIQAILKDLPHDYDSVKEALLDHFHGDENVDLYLKKFNKAKRKPGEKIVDYALRLQEIFRRAYPVGHSEKSFAIILMQKFVEGLDPKLQAKVKYKEFKVFGELVTSTRTYASRLEALETDRVWQKFNRSIDGTHGTNSAELTELKQMIVDQKEMMIKAVANVRHEDKSVGERKTESEQIRDVLSELVQSVKELHLNRNDVSYPSNTQYRKQVSFQSPMANQQDGNVSAPPQCFNNNNGNRQFVNSRNRPTNSSPPAPRPINDFNNRPLQSSVICNFCGY</sequence>
<feature type="region of interest" description="Disordered" evidence="1">
    <location>
        <begin position="291"/>
        <end position="416"/>
    </location>
</feature>
<evidence type="ECO:0000313" key="2">
    <source>
        <dbReference type="EMBL" id="KAK4013283.1"/>
    </source>
</evidence>
<keyword evidence="3" id="KW-1185">Reference proteome</keyword>
<feature type="compositionally biased region" description="Polar residues" evidence="1">
    <location>
        <begin position="349"/>
        <end position="362"/>
    </location>
</feature>
<dbReference type="PANTHER" id="PTHR33223:SF6">
    <property type="entry name" value="CCHC-TYPE DOMAIN-CONTAINING PROTEIN"/>
    <property type="match status" value="1"/>
</dbReference>
<dbReference type="EMBL" id="JAOYFB010000004">
    <property type="protein sequence ID" value="KAK4013283.1"/>
    <property type="molecule type" value="Genomic_DNA"/>
</dbReference>
<comment type="caution">
    <text evidence="2">The sequence shown here is derived from an EMBL/GenBank/DDBJ whole genome shotgun (WGS) entry which is preliminary data.</text>
</comment>
<dbReference type="PANTHER" id="PTHR33223">
    <property type="entry name" value="CCHC-TYPE DOMAIN-CONTAINING PROTEIN"/>
    <property type="match status" value="1"/>
</dbReference>
<evidence type="ECO:0000313" key="3">
    <source>
        <dbReference type="Proteomes" id="UP001234178"/>
    </source>
</evidence>
<feature type="compositionally biased region" description="Basic and acidic residues" evidence="1">
    <location>
        <begin position="152"/>
        <end position="176"/>
    </location>
</feature>
<feature type="compositionally biased region" description="Low complexity" evidence="1">
    <location>
        <begin position="315"/>
        <end position="328"/>
    </location>
</feature>
<reference evidence="2 3" key="1">
    <citation type="journal article" date="2023" name="Nucleic Acids Res.">
        <title>The hologenome of Daphnia magna reveals possible DNA methylation and microbiome-mediated evolution of the host genome.</title>
        <authorList>
            <person name="Chaturvedi A."/>
            <person name="Li X."/>
            <person name="Dhandapani V."/>
            <person name="Marshall H."/>
            <person name="Kissane S."/>
            <person name="Cuenca-Cambronero M."/>
            <person name="Asole G."/>
            <person name="Calvet F."/>
            <person name="Ruiz-Romero M."/>
            <person name="Marangio P."/>
            <person name="Guigo R."/>
            <person name="Rago D."/>
            <person name="Mirbahai L."/>
            <person name="Eastwood N."/>
            <person name="Colbourne J.K."/>
            <person name="Zhou J."/>
            <person name="Mallon E."/>
            <person name="Orsini L."/>
        </authorList>
    </citation>
    <scope>NUCLEOTIDE SEQUENCE [LARGE SCALE GENOMIC DNA]</scope>
    <source>
        <strain evidence="2">LRV0_1</strain>
    </source>
</reference>
<feature type="compositionally biased region" description="Polar residues" evidence="1">
    <location>
        <begin position="399"/>
        <end position="409"/>
    </location>
</feature>
<feature type="region of interest" description="Disordered" evidence="1">
    <location>
        <begin position="107"/>
        <end position="209"/>
    </location>
</feature>
<feature type="region of interest" description="Disordered" evidence="1">
    <location>
        <begin position="54"/>
        <end position="74"/>
    </location>
</feature>
<evidence type="ECO:0008006" key="4">
    <source>
        <dbReference type="Google" id="ProtNLM"/>
    </source>
</evidence>
<feature type="compositionally biased region" description="Low complexity" evidence="1">
    <location>
        <begin position="375"/>
        <end position="386"/>
    </location>
</feature>
<feature type="compositionally biased region" description="Low complexity" evidence="1">
    <location>
        <begin position="714"/>
        <end position="728"/>
    </location>
</feature>
<feature type="compositionally biased region" description="Polar residues" evidence="1">
    <location>
        <begin position="1"/>
        <end position="13"/>
    </location>
</feature>
<dbReference type="Proteomes" id="UP001234178">
    <property type="component" value="Unassembled WGS sequence"/>
</dbReference>
<proteinExistence type="predicted"/>
<evidence type="ECO:0000256" key="1">
    <source>
        <dbReference type="SAM" id="MobiDB-lite"/>
    </source>
</evidence>